<evidence type="ECO:0000313" key="2">
    <source>
        <dbReference type="EMBL" id="KIH44275.1"/>
    </source>
</evidence>
<gene>
    <name evidence="2" type="ORF">ANCDUO_25702</name>
</gene>
<protein>
    <submittedName>
        <fullName evidence="2">Uncharacterized protein</fullName>
    </submittedName>
</protein>
<evidence type="ECO:0000313" key="3">
    <source>
        <dbReference type="Proteomes" id="UP000054047"/>
    </source>
</evidence>
<feature type="compositionally biased region" description="Polar residues" evidence="1">
    <location>
        <begin position="1"/>
        <end position="12"/>
    </location>
</feature>
<reference evidence="2 3" key="1">
    <citation type="submission" date="2013-12" db="EMBL/GenBank/DDBJ databases">
        <title>Draft genome of the parsitic nematode Ancylostoma duodenale.</title>
        <authorList>
            <person name="Mitreva M."/>
        </authorList>
    </citation>
    <scope>NUCLEOTIDE SEQUENCE [LARGE SCALE GENOMIC DNA]</scope>
    <source>
        <strain evidence="2 3">Zhejiang</strain>
    </source>
</reference>
<organism evidence="2 3">
    <name type="scientific">Ancylostoma duodenale</name>
    <dbReference type="NCBI Taxonomy" id="51022"/>
    <lineage>
        <taxon>Eukaryota</taxon>
        <taxon>Metazoa</taxon>
        <taxon>Ecdysozoa</taxon>
        <taxon>Nematoda</taxon>
        <taxon>Chromadorea</taxon>
        <taxon>Rhabditida</taxon>
        <taxon>Rhabditina</taxon>
        <taxon>Rhabditomorpha</taxon>
        <taxon>Strongyloidea</taxon>
        <taxon>Ancylostomatidae</taxon>
        <taxon>Ancylostomatinae</taxon>
        <taxon>Ancylostoma</taxon>
    </lineage>
</organism>
<dbReference type="EMBL" id="KN779011">
    <property type="protein sequence ID" value="KIH44275.1"/>
    <property type="molecule type" value="Genomic_DNA"/>
</dbReference>
<name>A0A0C2F6Y0_9BILA</name>
<feature type="non-terminal residue" evidence="2">
    <location>
        <position position="1"/>
    </location>
</feature>
<keyword evidence="3" id="KW-1185">Reference proteome</keyword>
<dbReference type="OrthoDB" id="10373442at2759"/>
<evidence type="ECO:0000256" key="1">
    <source>
        <dbReference type="SAM" id="MobiDB-lite"/>
    </source>
</evidence>
<proteinExistence type="predicted"/>
<sequence>QRRGATTPSYANKTAREKHRSVSAEEAAAVPDAVSTGSPDTDRVMKAQQPRALFVQNIIYQL</sequence>
<dbReference type="AlphaFoldDB" id="A0A0C2F6Y0"/>
<accession>A0A0C2F6Y0</accession>
<dbReference type="Proteomes" id="UP000054047">
    <property type="component" value="Unassembled WGS sequence"/>
</dbReference>
<feature type="region of interest" description="Disordered" evidence="1">
    <location>
        <begin position="1"/>
        <end position="42"/>
    </location>
</feature>